<dbReference type="EMBL" id="CP001700">
    <property type="protein sequence ID" value="ACU75616.1"/>
    <property type="molecule type" value="Genomic_DNA"/>
</dbReference>
<accession>C7Q1R5</accession>
<dbReference type="InParanoid" id="C7Q1R5"/>
<gene>
    <name evidence="2" type="ordered locus">Caci_6773</name>
</gene>
<dbReference type="AlphaFoldDB" id="C7Q1R5"/>
<keyword evidence="3" id="KW-1185">Reference proteome</keyword>
<evidence type="ECO:0000313" key="2">
    <source>
        <dbReference type="EMBL" id="ACU75616.1"/>
    </source>
</evidence>
<dbReference type="Proteomes" id="UP000000851">
    <property type="component" value="Chromosome"/>
</dbReference>
<feature type="region of interest" description="Disordered" evidence="1">
    <location>
        <begin position="117"/>
        <end position="148"/>
    </location>
</feature>
<dbReference type="HOGENOM" id="CLU_1552514_0_0_11"/>
<protein>
    <submittedName>
        <fullName evidence="2">Uncharacterized protein</fullName>
    </submittedName>
</protein>
<evidence type="ECO:0000313" key="3">
    <source>
        <dbReference type="Proteomes" id="UP000000851"/>
    </source>
</evidence>
<reference evidence="2 3" key="1">
    <citation type="journal article" date="2009" name="Stand. Genomic Sci.">
        <title>Complete genome sequence of Catenulispora acidiphila type strain (ID 139908).</title>
        <authorList>
            <person name="Copeland A."/>
            <person name="Lapidus A."/>
            <person name="Glavina Del Rio T."/>
            <person name="Nolan M."/>
            <person name="Lucas S."/>
            <person name="Chen F."/>
            <person name="Tice H."/>
            <person name="Cheng J.F."/>
            <person name="Bruce D."/>
            <person name="Goodwin L."/>
            <person name="Pitluck S."/>
            <person name="Mikhailova N."/>
            <person name="Pati A."/>
            <person name="Ivanova N."/>
            <person name="Mavromatis K."/>
            <person name="Chen A."/>
            <person name="Palaniappan K."/>
            <person name="Chain P."/>
            <person name="Land M."/>
            <person name="Hauser L."/>
            <person name="Chang Y.J."/>
            <person name="Jeffries C.D."/>
            <person name="Chertkov O."/>
            <person name="Brettin T."/>
            <person name="Detter J.C."/>
            <person name="Han C."/>
            <person name="Ali Z."/>
            <person name="Tindall B.J."/>
            <person name="Goker M."/>
            <person name="Bristow J."/>
            <person name="Eisen J.A."/>
            <person name="Markowitz V."/>
            <person name="Hugenholtz P."/>
            <person name="Kyrpides N.C."/>
            <person name="Klenk H.P."/>
        </authorList>
    </citation>
    <scope>NUCLEOTIDE SEQUENCE [LARGE SCALE GENOMIC DNA]</scope>
    <source>
        <strain evidence="3">DSM 44928 / JCM 14897 / NBRC 102108 / NRRL B-24433 / ID139908</strain>
    </source>
</reference>
<feature type="compositionally biased region" description="Basic residues" evidence="1">
    <location>
        <begin position="134"/>
        <end position="144"/>
    </location>
</feature>
<sequence precursor="true">MFFGLGRLFALRDRSFASAVRAALHSIGFALAANLLHHEEGNCPEPIHSQQLDKGSGNLVHGLRRDAVQHHDDWNAPATDPSQNAPYGCIRIPFCAHDDHHDVRGTEDRHVAINRVHYRNTTREGGGGEGGRQQRSKLRAHPRTQPRLSALSALPITPRRELRRLRRCRRCC</sequence>
<dbReference type="KEGG" id="cai:Caci_6773"/>
<name>C7Q1R5_CATAD</name>
<evidence type="ECO:0000256" key="1">
    <source>
        <dbReference type="SAM" id="MobiDB-lite"/>
    </source>
</evidence>
<proteinExistence type="predicted"/>
<organism evidence="2 3">
    <name type="scientific">Catenulispora acidiphila (strain DSM 44928 / JCM 14897 / NBRC 102108 / NRRL B-24433 / ID139908)</name>
    <dbReference type="NCBI Taxonomy" id="479433"/>
    <lineage>
        <taxon>Bacteria</taxon>
        <taxon>Bacillati</taxon>
        <taxon>Actinomycetota</taxon>
        <taxon>Actinomycetes</taxon>
        <taxon>Catenulisporales</taxon>
        <taxon>Catenulisporaceae</taxon>
        <taxon>Catenulispora</taxon>
    </lineage>
</organism>